<evidence type="ECO:0000256" key="4">
    <source>
        <dbReference type="SAM" id="MobiDB-lite"/>
    </source>
</evidence>
<dbReference type="PANTHER" id="PTHR43046">
    <property type="entry name" value="GDP-MANNOSE MANNOSYL HYDROLASE"/>
    <property type="match status" value="1"/>
</dbReference>
<evidence type="ECO:0000259" key="5">
    <source>
        <dbReference type="PROSITE" id="PS51462"/>
    </source>
</evidence>
<dbReference type="InterPro" id="IPR000086">
    <property type="entry name" value="NUDIX_hydrolase_dom"/>
</dbReference>
<dbReference type="Proteomes" id="UP000000849">
    <property type="component" value="Chromosome"/>
</dbReference>
<dbReference type="eggNOG" id="COG0494">
    <property type="taxonomic scope" value="Bacteria"/>
</dbReference>
<organism evidence="6 7">
    <name type="scientific">Cellulomonas flavigena (strain ATCC 482 / DSM 20109 / BCRC 11376 / JCM 18109 / NBRC 3775 / NCIMB 8073 / NRS 134)</name>
    <dbReference type="NCBI Taxonomy" id="446466"/>
    <lineage>
        <taxon>Bacteria</taxon>
        <taxon>Bacillati</taxon>
        <taxon>Actinomycetota</taxon>
        <taxon>Actinomycetes</taxon>
        <taxon>Micrococcales</taxon>
        <taxon>Cellulomonadaceae</taxon>
        <taxon>Cellulomonas</taxon>
    </lineage>
</organism>
<proteinExistence type="predicted"/>
<evidence type="ECO:0000256" key="3">
    <source>
        <dbReference type="ARBA" id="ARBA00022842"/>
    </source>
</evidence>
<keyword evidence="2 6" id="KW-0378">Hydrolase</keyword>
<dbReference type="PANTHER" id="PTHR43046:SF12">
    <property type="entry name" value="GDP-MANNOSE MANNOSYL HYDROLASE"/>
    <property type="match status" value="1"/>
</dbReference>
<evidence type="ECO:0000313" key="7">
    <source>
        <dbReference type="Proteomes" id="UP000000849"/>
    </source>
</evidence>
<protein>
    <submittedName>
        <fullName evidence="6">NUDIX hydrolase</fullName>
    </submittedName>
</protein>
<feature type="region of interest" description="Disordered" evidence="4">
    <location>
        <begin position="1"/>
        <end position="29"/>
    </location>
</feature>
<accession>D5UEM7</accession>
<dbReference type="AlphaFoldDB" id="D5UEM7"/>
<dbReference type="Gene3D" id="3.90.79.10">
    <property type="entry name" value="Nucleoside Triphosphate Pyrophosphohydrolase"/>
    <property type="match status" value="1"/>
</dbReference>
<dbReference type="HOGENOM" id="CLU_100874_0_0_11"/>
<evidence type="ECO:0000256" key="2">
    <source>
        <dbReference type="ARBA" id="ARBA00022801"/>
    </source>
</evidence>
<dbReference type="GO" id="GO:0016787">
    <property type="term" value="F:hydrolase activity"/>
    <property type="evidence" value="ECO:0007669"/>
    <property type="project" value="UniProtKB-KW"/>
</dbReference>
<keyword evidence="3" id="KW-0460">Magnesium</keyword>
<dbReference type="PROSITE" id="PS51462">
    <property type="entry name" value="NUDIX"/>
    <property type="match status" value="1"/>
</dbReference>
<dbReference type="RefSeq" id="WP_013117021.1">
    <property type="nucleotide sequence ID" value="NC_014151.1"/>
</dbReference>
<dbReference type="EMBL" id="CP001964">
    <property type="protein sequence ID" value="ADG74687.1"/>
    <property type="molecule type" value="Genomic_DNA"/>
</dbReference>
<dbReference type="InterPro" id="IPR015797">
    <property type="entry name" value="NUDIX_hydrolase-like_dom_sf"/>
</dbReference>
<evidence type="ECO:0000256" key="1">
    <source>
        <dbReference type="ARBA" id="ARBA00001946"/>
    </source>
</evidence>
<dbReference type="CDD" id="cd04685">
    <property type="entry name" value="NUDIX_Hydrolase"/>
    <property type="match status" value="1"/>
</dbReference>
<sequence>MTTPDAQPDGAVAAPPSGGAATAPSAVFGPEWVPGPDGMLRRSAARVILLDEADRVLLVRGHDVDAPGRSWWFTIGGGIDAGEDARTAAVRELHEETGVRLATTDLVGPVCTRSALFDFAARTCRQDEELFVARVRAADTELSTAGWTDVERDVIDELRWFTLDELAAVTIEVFPAGLADLVRDVLVWDGSTRHLGLVSE</sequence>
<comment type="cofactor">
    <cofactor evidence="1">
        <name>Mg(2+)</name>
        <dbReference type="ChEBI" id="CHEBI:18420"/>
    </cofactor>
</comment>
<feature type="domain" description="Nudix hydrolase" evidence="5">
    <location>
        <begin position="40"/>
        <end position="184"/>
    </location>
</feature>
<feature type="compositionally biased region" description="Low complexity" evidence="4">
    <location>
        <begin position="10"/>
        <end position="27"/>
    </location>
</feature>
<dbReference type="Pfam" id="PF00293">
    <property type="entry name" value="NUDIX"/>
    <property type="match status" value="1"/>
</dbReference>
<evidence type="ECO:0000313" key="6">
    <source>
        <dbReference type="EMBL" id="ADG74687.1"/>
    </source>
</evidence>
<dbReference type="STRING" id="446466.Cfla_1790"/>
<dbReference type="InterPro" id="IPR020084">
    <property type="entry name" value="NUDIX_hydrolase_CS"/>
</dbReference>
<dbReference type="KEGG" id="cfl:Cfla_1790"/>
<keyword evidence="7" id="KW-1185">Reference proteome</keyword>
<name>D5UEM7_CELFN</name>
<reference evidence="6 7" key="1">
    <citation type="journal article" date="2010" name="Stand. Genomic Sci.">
        <title>Complete genome sequence of Cellulomonas flavigena type strain (134).</title>
        <authorList>
            <person name="Abt B."/>
            <person name="Foster B."/>
            <person name="Lapidus A."/>
            <person name="Clum A."/>
            <person name="Sun H."/>
            <person name="Pukall R."/>
            <person name="Lucas S."/>
            <person name="Glavina Del Rio T."/>
            <person name="Nolan M."/>
            <person name="Tice H."/>
            <person name="Cheng J.F."/>
            <person name="Pitluck S."/>
            <person name="Liolios K."/>
            <person name="Ivanova N."/>
            <person name="Mavromatis K."/>
            <person name="Ovchinnikova G."/>
            <person name="Pati A."/>
            <person name="Goodwin L."/>
            <person name="Chen A."/>
            <person name="Palaniappan K."/>
            <person name="Land M."/>
            <person name="Hauser L."/>
            <person name="Chang Y.J."/>
            <person name="Jeffries C.D."/>
            <person name="Rohde M."/>
            <person name="Goker M."/>
            <person name="Woyke T."/>
            <person name="Bristow J."/>
            <person name="Eisen J.A."/>
            <person name="Markowitz V."/>
            <person name="Hugenholtz P."/>
            <person name="Kyrpides N.C."/>
            <person name="Klenk H.P."/>
        </authorList>
    </citation>
    <scope>NUCLEOTIDE SEQUENCE [LARGE SCALE GENOMIC DNA]</scope>
    <source>
        <strain evidence="7">ATCC 482 / DSM 20109 / BCRC 11376 / JCM 18109 / NBRC 3775 / NCIMB 8073 / NRS 134</strain>
    </source>
</reference>
<gene>
    <name evidence="6" type="ordered locus">Cfla_1790</name>
</gene>
<dbReference type="PROSITE" id="PS00893">
    <property type="entry name" value="NUDIX_BOX"/>
    <property type="match status" value="1"/>
</dbReference>
<dbReference type="SUPFAM" id="SSF55811">
    <property type="entry name" value="Nudix"/>
    <property type="match status" value="1"/>
</dbReference>